<comment type="caution">
    <text evidence="1">The sequence shown here is derived from an EMBL/GenBank/DDBJ whole genome shotgun (WGS) entry which is preliminary data.</text>
</comment>
<gene>
    <name evidence="1" type="ORF">D3H35_28100</name>
</gene>
<protein>
    <submittedName>
        <fullName evidence="1">Uncharacterized protein</fullName>
    </submittedName>
</protein>
<organism evidence="1 2">
    <name type="scientific">Cohnella faecalis</name>
    <dbReference type="NCBI Taxonomy" id="2315694"/>
    <lineage>
        <taxon>Bacteria</taxon>
        <taxon>Bacillati</taxon>
        <taxon>Bacillota</taxon>
        <taxon>Bacilli</taxon>
        <taxon>Bacillales</taxon>
        <taxon>Paenibacillaceae</taxon>
        <taxon>Cohnella</taxon>
    </lineage>
</organism>
<dbReference type="AlphaFoldDB" id="A0A398CHZ5"/>
<name>A0A398CHZ5_9BACL</name>
<accession>A0A398CHZ5</accession>
<sequence length="123" mass="13035">MIRLTRPPLSRGRLVLIRTALLRAAAFGLRWSSFEYGFLPVPLAALVRLTGTRFLVRTGLRAERDRGRRPSATAAAAAFEGSDSGIGAAGITLSTIAGSIGSLATATMASVAQNPRLQWQLQA</sequence>
<keyword evidence="2" id="KW-1185">Reference proteome</keyword>
<proteinExistence type="predicted"/>
<reference evidence="1 2" key="1">
    <citation type="submission" date="2018-09" db="EMBL/GenBank/DDBJ databases">
        <title>Cohnella cavernae sp. nov., isolated from a karst cave.</title>
        <authorList>
            <person name="Zhu H."/>
        </authorList>
    </citation>
    <scope>NUCLEOTIDE SEQUENCE [LARGE SCALE GENOMIC DNA]</scope>
    <source>
        <strain evidence="1 2">K2E09-144</strain>
    </source>
</reference>
<evidence type="ECO:0000313" key="2">
    <source>
        <dbReference type="Proteomes" id="UP000266340"/>
    </source>
</evidence>
<evidence type="ECO:0000313" key="1">
    <source>
        <dbReference type="EMBL" id="RIE00508.1"/>
    </source>
</evidence>
<dbReference type="Proteomes" id="UP000266340">
    <property type="component" value="Unassembled WGS sequence"/>
</dbReference>
<dbReference type="EMBL" id="QXJM01000053">
    <property type="protein sequence ID" value="RIE00508.1"/>
    <property type="molecule type" value="Genomic_DNA"/>
</dbReference>